<dbReference type="GO" id="GO:0070008">
    <property type="term" value="F:serine-type exopeptidase activity"/>
    <property type="evidence" value="ECO:0007669"/>
    <property type="project" value="InterPro"/>
</dbReference>
<dbReference type="InterPro" id="IPR029058">
    <property type="entry name" value="AB_hydrolase_fold"/>
</dbReference>
<dbReference type="EMBL" id="JAPDRN010000061">
    <property type="protein sequence ID" value="KAJ9630362.1"/>
    <property type="molecule type" value="Genomic_DNA"/>
</dbReference>
<dbReference type="Pfam" id="PF05577">
    <property type="entry name" value="Peptidase_S28"/>
    <property type="match status" value="1"/>
</dbReference>
<comment type="similarity">
    <text evidence="1">Belongs to the peptidase S28 family.</text>
</comment>
<dbReference type="SUPFAM" id="SSF53474">
    <property type="entry name" value="alpha/beta-Hydrolases"/>
    <property type="match status" value="1"/>
</dbReference>
<dbReference type="InterPro" id="IPR008758">
    <property type="entry name" value="Peptidase_S28"/>
</dbReference>
<dbReference type="PANTHER" id="PTHR11010:SF38">
    <property type="entry name" value="LYSOSOMAL PRO-X CARBOXYPEPTIDASE"/>
    <property type="match status" value="1"/>
</dbReference>
<evidence type="ECO:0000313" key="7">
    <source>
        <dbReference type="EMBL" id="KAJ9630362.1"/>
    </source>
</evidence>
<comment type="caution">
    <text evidence="7">The sequence shown here is derived from an EMBL/GenBank/DDBJ whole genome shotgun (WGS) entry which is preliminary data.</text>
</comment>
<name>A0AA38Y0W0_9EURO</name>
<gene>
    <name evidence="7" type="ORF">H2204_008427</name>
</gene>
<proteinExistence type="inferred from homology"/>
<dbReference type="PANTHER" id="PTHR11010">
    <property type="entry name" value="PROTEASE S28 PRO-X CARBOXYPEPTIDASE-RELATED"/>
    <property type="match status" value="1"/>
</dbReference>
<dbReference type="GO" id="GO:0008239">
    <property type="term" value="F:dipeptidyl-peptidase activity"/>
    <property type="evidence" value="ECO:0007669"/>
    <property type="project" value="TreeGrafter"/>
</dbReference>
<reference evidence="7" key="1">
    <citation type="submission" date="2022-10" db="EMBL/GenBank/DDBJ databases">
        <title>Culturing micro-colonial fungi from biological soil crusts in the Mojave desert and describing Neophaeococcomyces mojavensis, and introducing the new genera and species Taxawa tesnikishii.</title>
        <authorList>
            <person name="Kurbessoian T."/>
            <person name="Stajich J.E."/>
        </authorList>
    </citation>
    <scope>NUCLEOTIDE SEQUENCE</scope>
    <source>
        <strain evidence="7">TK_35</strain>
    </source>
</reference>
<dbReference type="Gene3D" id="1.20.120.980">
    <property type="entry name" value="Serine carboxypeptidase S28, SKS domain"/>
    <property type="match status" value="1"/>
</dbReference>
<evidence type="ECO:0008006" key="9">
    <source>
        <dbReference type="Google" id="ProtNLM"/>
    </source>
</evidence>
<keyword evidence="2" id="KW-0645">Protease</keyword>
<evidence type="ECO:0000313" key="8">
    <source>
        <dbReference type="Proteomes" id="UP001172681"/>
    </source>
</evidence>
<keyword evidence="5" id="KW-0325">Glycoprotein</keyword>
<dbReference type="AlphaFoldDB" id="A0AA38Y0W0"/>
<evidence type="ECO:0000256" key="4">
    <source>
        <dbReference type="ARBA" id="ARBA00022801"/>
    </source>
</evidence>
<evidence type="ECO:0000256" key="3">
    <source>
        <dbReference type="ARBA" id="ARBA00022729"/>
    </source>
</evidence>
<dbReference type="Gene3D" id="3.40.50.1820">
    <property type="entry name" value="alpha/beta hydrolase"/>
    <property type="match status" value="1"/>
</dbReference>
<feature type="chain" id="PRO_5041419445" description="Serine carboxypeptidase" evidence="6">
    <location>
        <begin position="21"/>
        <end position="501"/>
    </location>
</feature>
<sequence>MFSFASILTTLLPFVSLSASYTLKTGPPVVAPASAIQRAENIDTGNPSKCPAGTKFLPLPIDYATFNNNWTDPKQTFHMQYEVNDTFYQQGGPILYYQGAENAAITCVEFMNLMNWAKEINALVVTNEHRYFGISTPYGLNYSEFATWDTALMKPLTPDNVLRDSVSLITYIKTKAYPSAKDSKVILLGGSYAGTLALLYRTHYSDYIYATIALSPVSKGLVSDPNDPMIYGFGDWTNMVINDYSAEAANIIRQGMVQVREHFAAKNYSGLQTGLRLCEPPKTPDDETNLLQAVLGGYVNNLQYNFAVFQYPLQRTVNATLAAPDPFAAVGAAMGVYTNISYTTCVDWSSIKRLQGPFNYIRCTYLPYPGAYSRPESLWGHVTSKAWNESSAARDWECRQAFNVSSVTGGVAFQKSLKLDQDTLVDTSGLLVTEGLIDPTTALGPASWLPGRGRNHSRIMWVGQSGHGEVTRMPAATDSTALTESRLYILNGMKEWIGVTK</sequence>
<organism evidence="7 8">
    <name type="scientific">Knufia peltigerae</name>
    <dbReference type="NCBI Taxonomy" id="1002370"/>
    <lineage>
        <taxon>Eukaryota</taxon>
        <taxon>Fungi</taxon>
        <taxon>Dikarya</taxon>
        <taxon>Ascomycota</taxon>
        <taxon>Pezizomycotina</taxon>
        <taxon>Eurotiomycetes</taxon>
        <taxon>Chaetothyriomycetidae</taxon>
        <taxon>Chaetothyriales</taxon>
        <taxon>Trichomeriaceae</taxon>
        <taxon>Knufia</taxon>
    </lineage>
</organism>
<evidence type="ECO:0000256" key="6">
    <source>
        <dbReference type="SAM" id="SignalP"/>
    </source>
</evidence>
<accession>A0AA38Y0W0</accession>
<evidence type="ECO:0000256" key="2">
    <source>
        <dbReference type="ARBA" id="ARBA00022670"/>
    </source>
</evidence>
<dbReference type="GO" id="GO:0006508">
    <property type="term" value="P:proteolysis"/>
    <property type="evidence" value="ECO:0007669"/>
    <property type="project" value="UniProtKB-KW"/>
</dbReference>
<keyword evidence="8" id="KW-1185">Reference proteome</keyword>
<protein>
    <recommendedName>
        <fullName evidence="9">Serine carboxypeptidase</fullName>
    </recommendedName>
</protein>
<keyword evidence="3 6" id="KW-0732">Signal</keyword>
<evidence type="ECO:0000256" key="1">
    <source>
        <dbReference type="ARBA" id="ARBA00011079"/>
    </source>
</evidence>
<dbReference type="InterPro" id="IPR042269">
    <property type="entry name" value="Ser_carbopepase_S28_SKS"/>
</dbReference>
<dbReference type="Proteomes" id="UP001172681">
    <property type="component" value="Unassembled WGS sequence"/>
</dbReference>
<keyword evidence="4" id="KW-0378">Hydrolase</keyword>
<feature type="signal peptide" evidence="6">
    <location>
        <begin position="1"/>
        <end position="20"/>
    </location>
</feature>
<evidence type="ECO:0000256" key="5">
    <source>
        <dbReference type="ARBA" id="ARBA00023180"/>
    </source>
</evidence>